<dbReference type="InterPro" id="IPR003814">
    <property type="entry name" value="FmdEsu_dom"/>
</dbReference>
<dbReference type="EMBL" id="VTOW01000003">
    <property type="protein sequence ID" value="NKE72223.1"/>
    <property type="molecule type" value="Genomic_DNA"/>
</dbReference>
<dbReference type="InterPro" id="IPR053194">
    <property type="entry name" value="tRNA_methyltr_O"/>
</dbReference>
<accession>A0A7X6DRU7</accession>
<proteinExistence type="predicted"/>
<dbReference type="AlphaFoldDB" id="A0A7X6DRU7"/>
<keyword evidence="3" id="KW-1185">Reference proteome</keyword>
<dbReference type="RefSeq" id="WP_168061685.1">
    <property type="nucleotide sequence ID" value="NZ_VTOW01000003.1"/>
</dbReference>
<evidence type="ECO:0000259" key="1">
    <source>
        <dbReference type="Pfam" id="PF02663"/>
    </source>
</evidence>
<feature type="domain" description="Formylmethanofuran dehydrogenase subunit E" evidence="1">
    <location>
        <begin position="11"/>
        <end position="147"/>
    </location>
</feature>
<dbReference type="InterPro" id="IPR026328">
    <property type="entry name" value="FmdE"/>
</dbReference>
<name>A0A7X6DRU7_9BACT</name>
<dbReference type="Gene3D" id="3.30.1330.130">
    <property type="match status" value="1"/>
</dbReference>
<reference evidence="2 3" key="1">
    <citation type="journal article" date="2020" name="Nature">
        <title>Bacterial chemolithoautotrophy via manganese oxidation.</title>
        <authorList>
            <person name="Yu H."/>
            <person name="Leadbetter J.R."/>
        </authorList>
    </citation>
    <scope>NUCLEOTIDE SEQUENCE [LARGE SCALE GENOMIC DNA]</scope>
    <source>
        <strain evidence="2 3">Mn-1</strain>
    </source>
</reference>
<dbReference type="PANTHER" id="PTHR39418:SF1">
    <property type="entry name" value="DEHYDROGENASE"/>
    <property type="match status" value="1"/>
</dbReference>
<sequence>MDPEFKKAVDFHRHLCLDIAVGYRAAKVLMREMGDQMKNMKELVALVGNETCALDAIQEITGCTFGKRNLYLTQVGKPVYILQNTKTGKAVRAYCTYWDTFDHAQLRKLRKEATAPNATAENKAAFQKLTDDKINEILNAPDAALFKIEHVTLPPPPKSGKYDAEPCGNCGEQTNVALLLEEGGKKLCKECLQVGVH</sequence>
<evidence type="ECO:0000313" key="2">
    <source>
        <dbReference type="EMBL" id="NKE72223.1"/>
    </source>
</evidence>
<organism evidence="2 3">
    <name type="scientific">Candidatus Manganitrophus noduliformans</name>
    <dbReference type="NCBI Taxonomy" id="2606439"/>
    <lineage>
        <taxon>Bacteria</taxon>
        <taxon>Pseudomonadati</taxon>
        <taxon>Nitrospirota</taxon>
        <taxon>Nitrospiria</taxon>
        <taxon>Candidatus Troglogloeales</taxon>
        <taxon>Candidatus Manganitrophaceae</taxon>
        <taxon>Candidatus Manganitrophus</taxon>
    </lineage>
</organism>
<dbReference type="PANTHER" id="PTHR39418">
    <property type="entry name" value="DEHYDROGENASE-RELATED"/>
    <property type="match status" value="1"/>
</dbReference>
<protein>
    <recommendedName>
        <fullName evidence="1">Formylmethanofuran dehydrogenase subunit E domain-containing protein</fullName>
    </recommendedName>
</protein>
<dbReference type="Pfam" id="PF02663">
    <property type="entry name" value="FmdE"/>
    <property type="match status" value="1"/>
</dbReference>
<gene>
    <name evidence="2" type="ORF">MNODULE_15850</name>
</gene>
<dbReference type="Proteomes" id="UP000534783">
    <property type="component" value="Unassembled WGS sequence"/>
</dbReference>
<evidence type="ECO:0000313" key="3">
    <source>
        <dbReference type="Proteomes" id="UP000534783"/>
    </source>
</evidence>
<comment type="caution">
    <text evidence="2">The sequence shown here is derived from an EMBL/GenBank/DDBJ whole genome shotgun (WGS) entry which is preliminary data.</text>
</comment>
<dbReference type="PIRSF" id="PIRSF006578">
    <property type="entry name" value="FwdE"/>
    <property type="match status" value="1"/>
</dbReference>
<dbReference type="SUPFAM" id="SSF143555">
    <property type="entry name" value="FwdE-like"/>
    <property type="match status" value="1"/>
</dbReference>